<protein>
    <submittedName>
        <fullName evidence="6">Mitochondrial copper homeostasis protein</fullName>
    </submittedName>
</protein>
<sequence>MSGKQPTSASSQPGDTPSTDTQWTGPTATRFETKAYSEYFDPCQEAANKSIRCLNRNGGDREMCSDFFQAYRDCKEQWTAARKEARRKSSWFG</sequence>
<reference evidence="6" key="1">
    <citation type="submission" date="2022-10" db="EMBL/GenBank/DDBJ databases">
        <title>Tapping the CABI collections for fungal endophytes: first genome assemblies for Collariella, Neodidymelliopsis, Ascochyta clinopodiicola, Didymella pomorum, Didymosphaeria variabile, Neocosmospora piperis and Neocucurbitaria cava.</title>
        <authorList>
            <person name="Hill R."/>
        </authorList>
    </citation>
    <scope>NUCLEOTIDE SEQUENCE</scope>
    <source>
        <strain evidence="6">IMI 356815</strain>
    </source>
</reference>
<dbReference type="PANTHER" id="PTHR46811">
    <property type="entry name" value="COILED-COIL-HELIX-COILED-COIL-HELIX DOMAIN-CONTAINING PROTEIN 7"/>
    <property type="match status" value="1"/>
</dbReference>
<comment type="function">
    <text evidence="1">Required for the assembly of cytochrome c oxidase.</text>
</comment>
<evidence type="ECO:0000256" key="2">
    <source>
        <dbReference type="ARBA" id="ARBA00004569"/>
    </source>
</evidence>
<dbReference type="GO" id="GO:0033108">
    <property type="term" value="P:mitochondrial respiratory chain complex assembly"/>
    <property type="evidence" value="ECO:0007669"/>
    <property type="project" value="TreeGrafter"/>
</dbReference>
<organism evidence="6 7">
    <name type="scientific">Didymosphaeria variabile</name>
    <dbReference type="NCBI Taxonomy" id="1932322"/>
    <lineage>
        <taxon>Eukaryota</taxon>
        <taxon>Fungi</taxon>
        <taxon>Dikarya</taxon>
        <taxon>Ascomycota</taxon>
        <taxon>Pezizomycotina</taxon>
        <taxon>Dothideomycetes</taxon>
        <taxon>Pleosporomycetidae</taxon>
        <taxon>Pleosporales</taxon>
        <taxon>Massarineae</taxon>
        <taxon>Didymosphaeriaceae</taxon>
        <taxon>Didymosphaeria</taxon>
    </lineage>
</organism>
<keyword evidence="4" id="KW-1015">Disulfide bond</keyword>
<evidence type="ECO:0000256" key="3">
    <source>
        <dbReference type="ARBA" id="ARBA00023128"/>
    </source>
</evidence>
<evidence type="ECO:0000313" key="7">
    <source>
        <dbReference type="Proteomes" id="UP001140513"/>
    </source>
</evidence>
<keyword evidence="7" id="KW-1185">Reference proteome</keyword>
<dbReference type="AlphaFoldDB" id="A0A9W8X9P2"/>
<dbReference type="OrthoDB" id="9971592at2759"/>
<comment type="subcellular location">
    <subcellularLocation>
        <location evidence="2">Mitochondrion intermembrane space</location>
    </subcellularLocation>
</comment>
<dbReference type="PANTHER" id="PTHR46811:SF1">
    <property type="entry name" value="COILED-COIL-HELIX-COILED-COIL-HELIX DOMAIN-CONTAINING PROTEIN 7"/>
    <property type="match status" value="1"/>
</dbReference>
<dbReference type="SUPFAM" id="SSF47072">
    <property type="entry name" value="Cysteine alpha-hairpin motif"/>
    <property type="match status" value="1"/>
</dbReference>
<name>A0A9W8X9P2_9PLEO</name>
<evidence type="ECO:0000313" key="6">
    <source>
        <dbReference type="EMBL" id="KAJ4344600.1"/>
    </source>
</evidence>
<keyword evidence="3" id="KW-0496">Mitochondrion</keyword>
<evidence type="ECO:0000256" key="4">
    <source>
        <dbReference type="ARBA" id="ARBA00023157"/>
    </source>
</evidence>
<dbReference type="InterPro" id="IPR051040">
    <property type="entry name" value="COX23"/>
</dbReference>
<accession>A0A9W8X9P2</accession>
<feature type="region of interest" description="Disordered" evidence="5">
    <location>
        <begin position="1"/>
        <end position="27"/>
    </location>
</feature>
<evidence type="ECO:0000256" key="5">
    <source>
        <dbReference type="SAM" id="MobiDB-lite"/>
    </source>
</evidence>
<dbReference type="Proteomes" id="UP001140513">
    <property type="component" value="Unassembled WGS sequence"/>
</dbReference>
<dbReference type="GO" id="GO:0005758">
    <property type="term" value="C:mitochondrial intermembrane space"/>
    <property type="evidence" value="ECO:0007669"/>
    <property type="project" value="UniProtKB-SubCell"/>
</dbReference>
<proteinExistence type="predicted"/>
<dbReference type="Gene3D" id="1.10.287.1130">
    <property type="entry name" value="CytochromE C oxidase copper chaperone"/>
    <property type="match status" value="1"/>
</dbReference>
<dbReference type="RefSeq" id="XP_056065052.1">
    <property type="nucleotide sequence ID" value="XM_056221065.1"/>
</dbReference>
<dbReference type="PROSITE" id="PS51808">
    <property type="entry name" value="CHCH"/>
    <property type="match status" value="1"/>
</dbReference>
<dbReference type="InterPro" id="IPR009069">
    <property type="entry name" value="Cys_alpha_HP_mot_SF"/>
</dbReference>
<evidence type="ECO:0000256" key="1">
    <source>
        <dbReference type="ARBA" id="ARBA00003875"/>
    </source>
</evidence>
<dbReference type="GeneID" id="80915874"/>
<gene>
    <name evidence="6" type="primary">COX23</name>
    <name evidence="6" type="ORF">N0V89_012344</name>
</gene>
<dbReference type="EMBL" id="JAPEUX010000010">
    <property type="protein sequence ID" value="KAJ4344600.1"/>
    <property type="molecule type" value="Genomic_DNA"/>
</dbReference>
<comment type="caution">
    <text evidence="6">The sequence shown here is derived from an EMBL/GenBank/DDBJ whole genome shotgun (WGS) entry which is preliminary data.</text>
</comment>